<sequence length="206" mass="22617">MAYPRNLLSPGETVVIDSHPHWKALLGPVIIALLAVAAMITTVVWTGNAAMSDTARTTILIVVAVVLGIIVIWWALSPFIRWFTTHFVVTDRRVIYRSGVFTKSGIDIPIARIATVQFRHGMIDRMFRTGKLIVESASDDPLEFDDIPDVEKVHARLYEIIIDTIESDDDRRGSRETPTAPPVAPPAAPQRPATPPAPPQEPGPTA</sequence>
<evidence type="ECO:0000259" key="3">
    <source>
        <dbReference type="Pfam" id="PF03703"/>
    </source>
</evidence>
<name>A0AAW7M7M3_9MICO</name>
<dbReference type="EMBL" id="JAUHPX010000001">
    <property type="protein sequence ID" value="MDN4487050.1"/>
    <property type="molecule type" value="Genomic_DNA"/>
</dbReference>
<protein>
    <submittedName>
        <fullName evidence="4">PH domain-containing protein</fullName>
    </submittedName>
</protein>
<keyword evidence="5" id="KW-1185">Reference proteome</keyword>
<feature type="region of interest" description="Disordered" evidence="1">
    <location>
        <begin position="166"/>
        <end position="206"/>
    </location>
</feature>
<feature type="compositionally biased region" description="Pro residues" evidence="1">
    <location>
        <begin position="179"/>
        <end position="206"/>
    </location>
</feature>
<dbReference type="Proteomes" id="UP001172737">
    <property type="component" value="Unassembled WGS sequence"/>
</dbReference>
<dbReference type="AlphaFoldDB" id="A0AAW7M7M3"/>
<feature type="transmembrane region" description="Helical" evidence="2">
    <location>
        <begin position="57"/>
        <end position="76"/>
    </location>
</feature>
<comment type="caution">
    <text evidence="4">The sequence shown here is derived from an EMBL/GenBank/DDBJ whole genome shotgun (WGS) entry which is preliminary data.</text>
</comment>
<dbReference type="PANTHER" id="PTHR37938:SF1">
    <property type="entry name" value="BLL0215 PROTEIN"/>
    <property type="match status" value="1"/>
</dbReference>
<reference evidence="4" key="1">
    <citation type="submission" date="2023-06" db="EMBL/GenBank/DDBJ databases">
        <title>Sysu t00039.</title>
        <authorList>
            <person name="Gao L."/>
            <person name="Fang B.-Z."/>
            <person name="Li W.-J."/>
        </authorList>
    </citation>
    <scope>NUCLEOTIDE SEQUENCE</scope>
    <source>
        <strain evidence="4">SYSU T00039</strain>
    </source>
</reference>
<proteinExistence type="predicted"/>
<dbReference type="InterPro" id="IPR005182">
    <property type="entry name" value="YdbS-like_PH"/>
</dbReference>
<organism evidence="4 5">
    <name type="scientific">Demequina lignilytica</name>
    <dbReference type="NCBI Taxonomy" id="3051663"/>
    <lineage>
        <taxon>Bacteria</taxon>
        <taxon>Bacillati</taxon>
        <taxon>Actinomycetota</taxon>
        <taxon>Actinomycetes</taxon>
        <taxon>Micrococcales</taxon>
        <taxon>Demequinaceae</taxon>
        <taxon>Demequina</taxon>
    </lineage>
</organism>
<feature type="domain" description="YdbS-like PH" evidence="3">
    <location>
        <begin position="82"/>
        <end position="156"/>
    </location>
</feature>
<dbReference type="PANTHER" id="PTHR37938">
    <property type="entry name" value="BLL0215 PROTEIN"/>
    <property type="match status" value="1"/>
</dbReference>
<evidence type="ECO:0000313" key="4">
    <source>
        <dbReference type="EMBL" id="MDN4487050.1"/>
    </source>
</evidence>
<accession>A0AAW7M7M3</accession>
<gene>
    <name evidence="4" type="ORF">QQX10_02600</name>
</gene>
<feature type="transmembrane region" description="Helical" evidence="2">
    <location>
        <begin position="25"/>
        <end position="45"/>
    </location>
</feature>
<evidence type="ECO:0000313" key="5">
    <source>
        <dbReference type="Proteomes" id="UP001172737"/>
    </source>
</evidence>
<keyword evidence="2" id="KW-0472">Membrane</keyword>
<evidence type="ECO:0000256" key="1">
    <source>
        <dbReference type="SAM" id="MobiDB-lite"/>
    </source>
</evidence>
<evidence type="ECO:0000256" key="2">
    <source>
        <dbReference type="SAM" id="Phobius"/>
    </source>
</evidence>
<dbReference type="RefSeq" id="WP_301120272.1">
    <property type="nucleotide sequence ID" value="NZ_JAUHPX010000001.1"/>
</dbReference>
<keyword evidence="2" id="KW-1133">Transmembrane helix</keyword>
<keyword evidence="2" id="KW-0812">Transmembrane</keyword>
<dbReference type="Pfam" id="PF03703">
    <property type="entry name" value="bPH_2"/>
    <property type="match status" value="1"/>
</dbReference>